<evidence type="ECO:0000256" key="2">
    <source>
        <dbReference type="SAM" id="MobiDB-lite"/>
    </source>
</evidence>
<keyword evidence="5" id="KW-1185">Reference proteome</keyword>
<protein>
    <recommendedName>
        <fullName evidence="3">Xylose isomerase-like TIM barrel domain-containing protein</fullName>
    </recommendedName>
</protein>
<organism evidence="4 5">
    <name type="scientific">Brachybacterium alimentarium</name>
    <dbReference type="NCBI Taxonomy" id="47845"/>
    <lineage>
        <taxon>Bacteria</taxon>
        <taxon>Bacillati</taxon>
        <taxon>Actinomycetota</taxon>
        <taxon>Actinomycetes</taxon>
        <taxon>Micrococcales</taxon>
        <taxon>Dermabacteraceae</taxon>
        <taxon>Brachybacterium</taxon>
    </lineage>
</organism>
<keyword evidence="1" id="KW-0119">Carbohydrate metabolism</keyword>
<feature type="domain" description="Xylose isomerase-like TIM barrel" evidence="3">
    <location>
        <begin position="73"/>
        <end position="270"/>
    </location>
</feature>
<evidence type="ECO:0000256" key="1">
    <source>
        <dbReference type="ARBA" id="ARBA00023277"/>
    </source>
</evidence>
<dbReference type="Gene3D" id="3.20.20.150">
    <property type="entry name" value="Divalent-metal-dependent TIM barrel enzymes"/>
    <property type="match status" value="1"/>
</dbReference>
<dbReference type="InterPro" id="IPR050312">
    <property type="entry name" value="IolE/XylAMocC-like"/>
</dbReference>
<proteinExistence type="predicted"/>
<dbReference type="InterPro" id="IPR013022">
    <property type="entry name" value="Xyl_isomerase-like_TIM-brl"/>
</dbReference>
<dbReference type="AlphaFoldDB" id="A0A2A3YJD2"/>
<feature type="compositionally biased region" description="Polar residues" evidence="2">
    <location>
        <begin position="1"/>
        <end position="14"/>
    </location>
</feature>
<dbReference type="PANTHER" id="PTHR12110">
    <property type="entry name" value="HYDROXYPYRUVATE ISOMERASE"/>
    <property type="match status" value="1"/>
</dbReference>
<dbReference type="RefSeq" id="WP_096197096.1">
    <property type="nucleotide sequence ID" value="NZ_JBQQKT010000002.1"/>
</dbReference>
<name>A0A2A3YJD2_9MICO</name>
<dbReference type="InterPro" id="IPR036237">
    <property type="entry name" value="Xyl_isomerase-like_sf"/>
</dbReference>
<dbReference type="Proteomes" id="UP000218598">
    <property type="component" value="Unassembled WGS sequence"/>
</dbReference>
<dbReference type="Pfam" id="PF01261">
    <property type="entry name" value="AP_endonuc_2"/>
    <property type="match status" value="1"/>
</dbReference>
<evidence type="ECO:0000313" key="4">
    <source>
        <dbReference type="EMBL" id="PCC39456.1"/>
    </source>
</evidence>
<dbReference type="EMBL" id="NRGR01000015">
    <property type="protein sequence ID" value="PCC39456.1"/>
    <property type="molecule type" value="Genomic_DNA"/>
</dbReference>
<dbReference type="SUPFAM" id="SSF51658">
    <property type="entry name" value="Xylose isomerase-like"/>
    <property type="match status" value="1"/>
</dbReference>
<gene>
    <name evidence="4" type="ORF">CIK66_09395</name>
</gene>
<dbReference type="OrthoDB" id="9801426at2"/>
<accession>A0A2A3YJD2</accession>
<evidence type="ECO:0000313" key="5">
    <source>
        <dbReference type="Proteomes" id="UP000218598"/>
    </source>
</evidence>
<comment type="caution">
    <text evidence="4">The sequence shown here is derived from an EMBL/GenBank/DDBJ whole genome shotgun (WGS) entry which is preliminary data.</text>
</comment>
<feature type="region of interest" description="Disordered" evidence="2">
    <location>
        <begin position="1"/>
        <end position="27"/>
    </location>
</feature>
<reference evidence="4 5" key="1">
    <citation type="journal article" date="2017" name="Elife">
        <title>Extensive horizontal gene transfer in cheese-associated bacteria.</title>
        <authorList>
            <person name="Bonham K.S."/>
            <person name="Wolfe B.E."/>
            <person name="Dutton R.J."/>
        </authorList>
    </citation>
    <scope>NUCLEOTIDE SEQUENCE [LARGE SCALE GENOMIC DNA]</scope>
    <source>
        <strain evidence="4 5">341_9</strain>
    </source>
</reference>
<sequence>MQSPQNGQSPQHGQSPKHGRPPQYGVIAPDQDVAPILAAGADYIEPTIVGNVIVPDGDGVDDGGGVGGWRVNTALRTRAASPSFAVLVPGAMRLSDPDFPLASTRDYLRTALGAAADLARPGATVVLGSGAARRMPEGVDPDAARLQFARSVEVARDVGAEHGLEIVLEPLHRGETDLINTVTEAIDFLDEFGMGELRVVADLFHIMREGEPLEVIRARADRVAHAHIADSGRTPPGQGEWPLAEFLEALRGGGYRGHVSIECTWADVASEAGPALAAVRAADPAWAASGA</sequence>
<evidence type="ECO:0000259" key="3">
    <source>
        <dbReference type="Pfam" id="PF01261"/>
    </source>
</evidence>